<dbReference type="Gene3D" id="1.20.5.340">
    <property type="match status" value="1"/>
</dbReference>
<sequence length="76" mass="8136">MISEFQDLSDKIDQLAELTASLRRENASLRQANAVLGTENAGYTALLAEAQRRVSALIEKIPAAAVPTATHDEAAQ</sequence>
<accession>A0A2G8T157</accession>
<reference evidence="2 3" key="1">
    <citation type="submission" date="2017-10" db="EMBL/GenBank/DDBJ databases">
        <title>Massilia psychrophilum sp. nov., a novel purple-pigmented bacterium isolated from Tianshan glacier, Xinjiang Municipality, China.</title>
        <authorList>
            <person name="Wang H."/>
        </authorList>
    </citation>
    <scope>NUCLEOTIDE SEQUENCE [LARGE SCALE GENOMIC DNA]</scope>
    <source>
        <strain evidence="2 3">JCM 30813</strain>
    </source>
</reference>
<evidence type="ECO:0008006" key="4">
    <source>
        <dbReference type="Google" id="ProtNLM"/>
    </source>
</evidence>
<gene>
    <name evidence="2" type="ORF">CR103_12540</name>
</gene>
<evidence type="ECO:0000313" key="3">
    <source>
        <dbReference type="Proteomes" id="UP000228593"/>
    </source>
</evidence>
<protein>
    <recommendedName>
        <fullName evidence="4">DUF904 domain-containing protein</fullName>
    </recommendedName>
</protein>
<name>A0A2G8T157_9BURK</name>
<keyword evidence="1" id="KW-0175">Coiled coil</keyword>
<keyword evidence="3" id="KW-1185">Reference proteome</keyword>
<feature type="coiled-coil region" evidence="1">
    <location>
        <begin position="5"/>
        <end position="35"/>
    </location>
</feature>
<dbReference type="Proteomes" id="UP000228593">
    <property type="component" value="Unassembled WGS sequence"/>
</dbReference>
<comment type="caution">
    <text evidence="2">The sequence shown here is derived from an EMBL/GenBank/DDBJ whole genome shotgun (WGS) entry which is preliminary data.</text>
</comment>
<dbReference type="RefSeq" id="WP_099916331.1">
    <property type="nucleotide sequence ID" value="NZ_BMHS01000012.1"/>
</dbReference>
<evidence type="ECO:0000256" key="1">
    <source>
        <dbReference type="SAM" id="Coils"/>
    </source>
</evidence>
<proteinExistence type="predicted"/>
<dbReference type="EMBL" id="PDOB01000018">
    <property type="protein sequence ID" value="PIL39438.1"/>
    <property type="molecule type" value="Genomic_DNA"/>
</dbReference>
<evidence type="ECO:0000313" key="2">
    <source>
        <dbReference type="EMBL" id="PIL39438.1"/>
    </source>
</evidence>
<dbReference type="OrthoDB" id="9135331at2"/>
<dbReference type="AlphaFoldDB" id="A0A2G8T157"/>
<organism evidence="2 3">
    <name type="scientific">Massilia psychrophila</name>
    <dbReference type="NCBI Taxonomy" id="1603353"/>
    <lineage>
        <taxon>Bacteria</taxon>
        <taxon>Pseudomonadati</taxon>
        <taxon>Pseudomonadota</taxon>
        <taxon>Betaproteobacteria</taxon>
        <taxon>Burkholderiales</taxon>
        <taxon>Oxalobacteraceae</taxon>
        <taxon>Telluria group</taxon>
        <taxon>Massilia</taxon>
    </lineage>
</organism>